<feature type="binding site" evidence="9">
    <location>
        <position position="96"/>
    </location>
    <ligand>
        <name>S-adenosyl-L-methionine</name>
        <dbReference type="ChEBI" id="CHEBI:59789"/>
    </ligand>
</feature>
<dbReference type="CDD" id="cd02440">
    <property type="entry name" value="AdoMet_MTases"/>
    <property type="match status" value="1"/>
</dbReference>
<dbReference type="GO" id="GO:0008176">
    <property type="term" value="F:tRNA (guanine(46)-N7)-methyltransferase activity"/>
    <property type="evidence" value="ECO:0007669"/>
    <property type="project" value="UniProtKB-UniRule"/>
</dbReference>
<reference evidence="10" key="1">
    <citation type="journal article" date="2021" name="PeerJ">
        <title>Extensive microbial diversity within the chicken gut microbiome revealed by metagenomics and culture.</title>
        <authorList>
            <person name="Gilroy R."/>
            <person name="Ravi A."/>
            <person name="Getino M."/>
            <person name="Pursley I."/>
            <person name="Horton D.L."/>
            <person name="Alikhan N.F."/>
            <person name="Baker D."/>
            <person name="Gharbi K."/>
            <person name="Hall N."/>
            <person name="Watson M."/>
            <person name="Adriaenssens E.M."/>
            <person name="Foster-Nyarko E."/>
            <person name="Jarju S."/>
            <person name="Secka A."/>
            <person name="Antonio M."/>
            <person name="Oren A."/>
            <person name="Chaudhuri R.R."/>
            <person name="La Ragione R."/>
            <person name="Hildebrand F."/>
            <person name="Pallen M.J."/>
        </authorList>
    </citation>
    <scope>NUCLEOTIDE SEQUENCE</scope>
    <source>
        <strain evidence="10">CHK193-4272</strain>
    </source>
</reference>
<comment type="similarity">
    <text evidence="8 9">Belongs to the class I-like SAM-binding methyltransferase superfamily. TrmB family.</text>
</comment>
<evidence type="ECO:0000256" key="2">
    <source>
        <dbReference type="ARBA" id="ARBA00003015"/>
    </source>
</evidence>
<dbReference type="EC" id="2.1.1.33" evidence="9"/>
<keyword evidence="6 9" id="KW-0819">tRNA processing</keyword>
<dbReference type="Pfam" id="PF02390">
    <property type="entry name" value="Methyltransf_4"/>
    <property type="match status" value="1"/>
</dbReference>
<dbReference type="InterPro" id="IPR003358">
    <property type="entry name" value="tRNA_(Gua-N-7)_MeTrfase_Trmb"/>
</dbReference>
<evidence type="ECO:0000256" key="8">
    <source>
        <dbReference type="ARBA" id="ARBA00060767"/>
    </source>
</evidence>
<organism evidence="10 11">
    <name type="scientific">Candidatus Butyricicoccus avistercoris</name>
    <dbReference type="NCBI Taxonomy" id="2838518"/>
    <lineage>
        <taxon>Bacteria</taxon>
        <taxon>Bacillati</taxon>
        <taxon>Bacillota</taxon>
        <taxon>Clostridia</taxon>
        <taxon>Eubacteriales</taxon>
        <taxon>Butyricicoccaceae</taxon>
        <taxon>Butyricicoccus</taxon>
    </lineage>
</organism>
<dbReference type="PROSITE" id="PS51625">
    <property type="entry name" value="SAM_MT_TRMB"/>
    <property type="match status" value="1"/>
</dbReference>
<evidence type="ECO:0000313" key="10">
    <source>
        <dbReference type="EMBL" id="HIV62098.1"/>
    </source>
</evidence>
<feature type="binding site" evidence="9">
    <location>
        <position position="118"/>
    </location>
    <ligand>
        <name>S-adenosyl-L-methionine</name>
        <dbReference type="ChEBI" id="CHEBI:59789"/>
    </ligand>
</feature>
<evidence type="ECO:0000256" key="1">
    <source>
        <dbReference type="ARBA" id="ARBA00000142"/>
    </source>
</evidence>
<dbReference type="NCBIfam" id="TIGR00091">
    <property type="entry name" value="tRNA (guanosine(46)-N7)-methyltransferase TrmB"/>
    <property type="match status" value="1"/>
</dbReference>
<feature type="binding site" evidence="9">
    <location>
        <position position="154"/>
    </location>
    <ligand>
        <name>substrate</name>
    </ligand>
</feature>
<reference evidence="10" key="2">
    <citation type="submission" date="2021-04" db="EMBL/GenBank/DDBJ databases">
        <authorList>
            <person name="Gilroy R."/>
        </authorList>
    </citation>
    <scope>NUCLEOTIDE SEQUENCE</scope>
    <source>
        <strain evidence="10">CHK193-4272</strain>
    </source>
</reference>
<evidence type="ECO:0000256" key="7">
    <source>
        <dbReference type="ARBA" id="ARBA00060552"/>
    </source>
</evidence>
<evidence type="ECO:0000256" key="5">
    <source>
        <dbReference type="ARBA" id="ARBA00022691"/>
    </source>
</evidence>
<evidence type="ECO:0000256" key="9">
    <source>
        <dbReference type="HAMAP-Rule" id="MF_01057"/>
    </source>
</evidence>
<feature type="binding site" evidence="9">
    <location>
        <position position="69"/>
    </location>
    <ligand>
        <name>S-adenosyl-L-methionine</name>
        <dbReference type="ChEBI" id="CHEBI:59789"/>
    </ligand>
</feature>
<comment type="pathway">
    <text evidence="7 9">tRNA modification; N(7)-methylguanine-tRNA biosynthesis.</text>
</comment>
<dbReference type="EMBL" id="DXIE01000028">
    <property type="protein sequence ID" value="HIV62098.1"/>
    <property type="molecule type" value="Genomic_DNA"/>
</dbReference>
<dbReference type="PANTHER" id="PTHR23417:SF14">
    <property type="entry name" value="PENTACOTRIPEPTIDE-REPEAT REGION OF PRORP DOMAIN-CONTAINING PROTEIN"/>
    <property type="match status" value="1"/>
</dbReference>
<dbReference type="FunFam" id="3.40.50.150:FF:000035">
    <property type="entry name" value="tRNA (guanine-N(7)-)-methyltransferase"/>
    <property type="match status" value="1"/>
</dbReference>
<sequence length="228" mass="27200">MRMRKKKNLDTRFAACANVMITEPQMQKGKWHEVFSNENPIHLEIGCGKGRFIMEMAKRHPEINFVAVEREEGALIMATEKARELELSNLKFMSFDAAQLGDVFEHEEVDRIYLNFSDPWSPNRQRRRRLTHADYLDVYNNILRETGDLCFKTDNQRLFEWSISSICEYGWLVQNISLDLHNSELAKDNIMTEYEEKFSSQGFRIYRLEARRRLPQFMDRRRPVRKPE</sequence>
<dbReference type="InterPro" id="IPR055361">
    <property type="entry name" value="tRNA_methyltr_TrmB_bact"/>
</dbReference>
<comment type="catalytic activity">
    <reaction evidence="1 9">
        <text>guanosine(46) in tRNA + S-adenosyl-L-methionine = N(7)-methylguanosine(46) in tRNA + S-adenosyl-L-homocysteine</text>
        <dbReference type="Rhea" id="RHEA:42708"/>
        <dbReference type="Rhea" id="RHEA-COMP:10188"/>
        <dbReference type="Rhea" id="RHEA-COMP:10189"/>
        <dbReference type="ChEBI" id="CHEBI:57856"/>
        <dbReference type="ChEBI" id="CHEBI:59789"/>
        <dbReference type="ChEBI" id="CHEBI:74269"/>
        <dbReference type="ChEBI" id="CHEBI:74480"/>
        <dbReference type="EC" id="2.1.1.33"/>
    </reaction>
</comment>
<feature type="binding site" evidence="9">
    <location>
        <position position="44"/>
    </location>
    <ligand>
        <name>S-adenosyl-L-methionine</name>
        <dbReference type="ChEBI" id="CHEBI:59789"/>
    </ligand>
</feature>
<dbReference type="InterPro" id="IPR029063">
    <property type="entry name" value="SAM-dependent_MTases_sf"/>
</dbReference>
<dbReference type="GO" id="GO:0043527">
    <property type="term" value="C:tRNA methyltransferase complex"/>
    <property type="evidence" value="ECO:0007669"/>
    <property type="project" value="TreeGrafter"/>
</dbReference>
<gene>
    <name evidence="9 10" type="primary">trmB</name>
    <name evidence="10" type="ORF">H9746_04520</name>
</gene>
<keyword evidence="5 9" id="KW-0949">S-adenosyl-L-methionine</keyword>
<evidence type="ECO:0000256" key="6">
    <source>
        <dbReference type="ARBA" id="ARBA00022694"/>
    </source>
</evidence>
<evidence type="ECO:0000313" key="11">
    <source>
        <dbReference type="Proteomes" id="UP000886808"/>
    </source>
</evidence>
<name>A0A9D1THR0_9FIRM</name>
<dbReference type="HAMAP" id="MF_01057">
    <property type="entry name" value="tRNA_methyltr_TrmB"/>
    <property type="match status" value="1"/>
</dbReference>
<dbReference type="NCBIfam" id="NF001080">
    <property type="entry name" value="PRK00121.2-2"/>
    <property type="match status" value="1"/>
</dbReference>
<dbReference type="SUPFAM" id="SSF53335">
    <property type="entry name" value="S-adenosyl-L-methionine-dependent methyltransferases"/>
    <property type="match status" value="1"/>
</dbReference>
<keyword evidence="3 9" id="KW-0489">Methyltransferase</keyword>
<dbReference type="AlphaFoldDB" id="A0A9D1THR0"/>
<comment type="function">
    <text evidence="2 9">Catalyzes the formation of N(7)-methylguanine at position 46 (m7G46) in tRNA.</text>
</comment>
<evidence type="ECO:0000256" key="3">
    <source>
        <dbReference type="ARBA" id="ARBA00022603"/>
    </source>
</evidence>
<comment type="caution">
    <text evidence="9">Lacks conserved residue(s) required for the propagation of feature annotation.</text>
</comment>
<evidence type="ECO:0000256" key="4">
    <source>
        <dbReference type="ARBA" id="ARBA00022679"/>
    </source>
</evidence>
<dbReference type="Gene3D" id="3.40.50.150">
    <property type="entry name" value="Vaccinia Virus protein VP39"/>
    <property type="match status" value="1"/>
</dbReference>
<feature type="binding site" evidence="9">
    <location>
        <begin position="192"/>
        <end position="195"/>
    </location>
    <ligand>
        <name>substrate</name>
    </ligand>
</feature>
<dbReference type="PANTHER" id="PTHR23417">
    <property type="entry name" value="3-DEOXY-D-MANNO-OCTULOSONIC-ACID TRANSFERASE/TRNA GUANINE-N 7 - -METHYLTRANSFERASE"/>
    <property type="match status" value="1"/>
</dbReference>
<comment type="caution">
    <text evidence="10">The sequence shown here is derived from an EMBL/GenBank/DDBJ whole genome shotgun (WGS) entry which is preliminary data.</text>
</comment>
<keyword evidence="4 9" id="KW-0808">Transferase</keyword>
<dbReference type="Proteomes" id="UP000886808">
    <property type="component" value="Unassembled WGS sequence"/>
</dbReference>
<proteinExistence type="inferred from homology"/>
<protein>
    <recommendedName>
        <fullName evidence="9">tRNA (guanine-N(7)-)-methyltransferase</fullName>
        <ecNumber evidence="9">2.1.1.33</ecNumber>
    </recommendedName>
    <alternativeName>
        <fullName evidence="9">tRNA (guanine(46)-N(7))-methyltransferase</fullName>
    </alternativeName>
    <alternativeName>
        <fullName evidence="9">tRNA(m7G46)-methyltransferase</fullName>
    </alternativeName>
</protein>
<accession>A0A9D1THR0</accession>